<evidence type="ECO:0000313" key="1">
    <source>
        <dbReference type="EMBL" id="RUM07430.1"/>
    </source>
</evidence>
<comment type="caution">
    <text evidence="1">The sequence shown here is derived from an EMBL/GenBank/DDBJ whole genome shotgun (WGS) entry which is preliminary data.</text>
</comment>
<organism evidence="1 2">
    <name type="scientific">Rhizobium chutanense</name>
    <dbReference type="NCBI Taxonomy" id="2035448"/>
    <lineage>
        <taxon>Bacteria</taxon>
        <taxon>Pseudomonadati</taxon>
        <taxon>Pseudomonadota</taxon>
        <taxon>Alphaproteobacteria</taxon>
        <taxon>Hyphomicrobiales</taxon>
        <taxon>Rhizobiaceae</taxon>
        <taxon>Rhizobium/Agrobacterium group</taxon>
        <taxon>Rhizobium</taxon>
    </lineage>
</organism>
<name>A0A3S0S2Y6_9HYPH</name>
<proteinExistence type="predicted"/>
<protein>
    <submittedName>
        <fullName evidence="1">Uncharacterized protein</fullName>
    </submittedName>
</protein>
<evidence type="ECO:0000313" key="2">
    <source>
        <dbReference type="Proteomes" id="UP000278081"/>
    </source>
</evidence>
<dbReference type="AlphaFoldDB" id="A0A3S0S2Y6"/>
<dbReference type="RefSeq" id="WP_126908462.1">
    <property type="nucleotide sequence ID" value="NZ_ML133753.1"/>
</dbReference>
<gene>
    <name evidence="1" type="ORF">EFR84_08020</name>
</gene>
<sequence>MTWLVVAVIVVGALFFLMSSSRKSAPTYTPARTAVSAPSMEDSRRNLEALFARNQLRVQGMSDSELREFISALRQEAEVHWTHAYSVCMGEGKDEKISIQLALFRTAAVILTGEQLPDDSLYGGLDLETVPFKDMPADQAKAAFVEYCVAKYAPGSADWDLLDRSLLGFSDKVFDDSKSQPTPDQYIYEMIYRETLDWQKFLARAISGRVKQET</sequence>
<accession>A0A3S0S2Y6</accession>
<reference evidence="1 2" key="1">
    <citation type="submission" date="2018-11" db="EMBL/GenBank/DDBJ databases">
        <title>Rhizobium chutanense sp. nov., isolated from root nodules of Phaseolus vulgaris in China.</title>
        <authorList>
            <person name="Huo Y."/>
        </authorList>
    </citation>
    <scope>NUCLEOTIDE SEQUENCE [LARGE SCALE GENOMIC DNA]</scope>
    <source>
        <strain evidence="1 2">C16</strain>
    </source>
</reference>
<dbReference type="Proteomes" id="UP000278081">
    <property type="component" value="Unassembled WGS sequence"/>
</dbReference>
<dbReference type="EMBL" id="RJTJ01000006">
    <property type="protein sequence ID" value="RUM07430.1"/>
    <property type="molecule type" value="Genomic_DNA"/>
</dbReference>